<accession>A0A4S4K9I5</accession>
<evidence type="ECO:0000313" key="3">
    <source>
        <dbReference type="Proteomes" id="UP000309038"/>
    </source>
</evidence>
<organism evidence="2 3">
    <name type="scientific">Hermanssonia centrifuga</name>
    <dbReference type="NCBI Taxonomy" id="98765"/>
    <lineage>
        <taxon>Eukaryota</taxon>
        <taxon>Fungi</taxon>
        <taxon>Dikarya</taxon>
        <taxon>Basidiomycota</taxon>
        <taxon>Agaricomycotina</taxon>
        <taxon>Agaricomycetes</taxon>
        <taxon>Polyporales</taxon>
        <taxon>Meruliaceae</taxon>
        <taxon>Hermanssonia</taxon>
    </lineage>
</organism>
<keyword evidence="3" id="KW-1185">Reference proteome</keyword>
<feature type="region of interest" description="Disordered" evidence="1">
    <location>
        <begin position="192"/>
        <end position="211"/>
    </location>
</feature>
<evidence type="ECO:0000256" key="1">
    <source>
        <dbReference type="SAM" id="MobiDB-lite"/>
    </source>
</evidence>
<evidence type="ECO:0000313" key="2">
    <source>
        <dbReference type="EMBL" id="THG94523.1"/>
    </source>
</evidence>
<proteinExistence type="predicted"/>
<dbReference type="InterPro" id="IPR011333">
    <property type="entry name" value="SKP1/BTB/POZ_sf"/>
</dbReference>
<name>A0A4S4K9I5_9APHY</name>
<dbReference type="SUPFAM" id="SSF54695">
    <property type="entry name" value="POZ domain"/>
    <property type="match status" value="1"/>
</dbReference>
<protein>
    <recommendedName>
        <fullName evidence="4">BTB domain-containing protein</fullName>
    </recommendedName>
</protein>
<sequence length="356" mass="40163">MSRIFTRIDNFTRSEFWFADGNIVVVSGHSAFKVHRGQLERHSEVFKDLFSIPQPAIQDLYDGCPWVELYDAPADILFLFTALYDGLYFKKPNAQNFLAVAAVLRLSTKYLIEHLRQRCLIHLGLDWPSTLEGWDLREKDAVDDAGRYSPRDTCPHPILVINLAKELDLSHLLPAAFYDLSRYGPRRIVSGTPNPALSCSPPPDSSSSESQTLYLDRDELRMILIGREAGQRFLSSFIEAELNSRSIAADCTNRQHDEGRACRDSSYYVMLNVLRAVGGITHGRDADPLFTLIQTVEMLSRTDFTDGVRRCGLKICGACKTDLAECVGRARQHVWNLIPEWFGLTACISPNILDMS</sequence>
<dbReference type="EMBL" id="SGPJ01000435">
    <property type="protein sequence ID" value="THG94523.1"/>
    <property type="molecule type" value="Genomic_DNA"/>
</dbReference>
<gene>
    <name evidence="2" type="ORF">EW026_g6969</name>
</gene>
<comment type="caution">
    <text evidence="2">The sequence shown here is derived from an EMBL/GenBank/DDBJ whole genome shotgun (WGS) entry which is preliminary data.</text>
</comment>
<dbReference type="Gene3D" id="3.30.710.10">
    <property type="entry name" value="Potassium Channel Kv1.1, Chain A"/>
    <property type="match status" value="1"/>
</dbReference>
<evidence type="ECO:0008006" key="4">
    <source>
        <dbReference type="Google" id="ProtNLM"/>
    </source>
</evidence>
<reference evidence="2 3" key="1">
    <citation type="submission" date="2019-02" db="EMBL/GenBank/DDBJ databases">
        <title>Genome sequencing of the rare red list fungi Phlebia centrifuga.</title>
        <authorList>
            <person name="Buettner E."/>
            <person name="Kellner H."/>
        </authorList>
    </citation>
    <scope>NUCLEOTIDE SEQUENCE [LARGE SCALE GENOMIC DNA]</scope>
    <source>
        <strain evidence="2 3">DSM 108282</strain>
    </source>
</reference>
<dbReference type="AlphaFoldDB" id="A0A4S4K9I5"/>
<dbReference type="Proteomes" id="UP000309038">
    <property type="component" value="Unassembled WGS sequence"/>
</dbReference>